<dbReference type="Gene3D" id="3.90.1030.20">
    <property type="entry name" value="DNA polymerase delta, p66 (Cdc27) subunit, wHTH domain"/>
    <property type="match status" value="1"/>
</dbReference>
<dbReference type="PANTHER" id="PTHR17598:SF13">
    <property type="entry name" value="DNA POLYMERASE DELTA SUBUNIT 3"/>
    <property type="match status" value="1"/>
</dbReference>
<comment type="subcellular location">
    <subcellularLocation>
        <location evidence="1">Nucleus</location>
    </subcellularLocation>
</comment>
<dbReference type="InterPro" id="IPR019038">
    <property type="entry name" value="POLD3"/>
</dbReference>
<dbReference type="AlphaFoldDB" id="A0A0D0C0J9"/>
<evidence type="ECO:0000256" key="4">
    <source>
        <dbReference type="ARBA" id="ARBA00023242"/>
    </source>
</evidence>
<proteinExistence type="predicted"/>
<feature type="compositionally biased region" description="Polar residues" evidence="5">
    <location>
        <begin position="193"/>
        <end position="217"/>
    </location>
</feature>
<dbReference type="EMBL" id="KN834770">
    <property type="protein sequence ID" value="KIK61721.1"/>
    <property type="molecule type" value="Genomic_DNA"/>
</dbReference>
<dbReference type="Proteomes" id="UP000053593">
    <property type="component" value="Unassembled WGS sequence"/>
</dbReference>
<dbReference type="GO" id="GO:0006271">
    <property type="term" value="P:DNA strand elongation involved in DNA replication"/>
    <property type="evidence" value="ECO:0007669"/>
    <property type="project" value="TreeGrafter"/>
</dbReference>
<feature type="compositionally biased region" description="Acidic residues" evidence="5">
    <location>
        <begin position="334"/>
        <end position="344"/>
    </location>
</feature>
<evidence type="ECO:0000256" key="1">
    <source>
        <dbReference type="ARBA" id="ARBA00004123"/>
    </source>
</evidence>
<feature type="region of interest" description="Disordered" evidence="5">
    <location>
        <begin position="177"/>
        <end position="498"/>
    </location>
</feature>
<dbReference type="OrthoDB" id="514823at2759"/>
<dbReference type="InterPro" id="IPR041913">
    <property type="entry name" value="POLD3_sf"/>
</dbReference>
<dbReference type="GO" id="GO:0003887">
    <property type="term" value="F:DNA-directed DNA polymerase activity"/>
    <property type="evidence" value="ECO:0007669"/>
    <property type="project" value="TreeGrafter"/>
</dbReference>
<accession>A0A0D0C0J9</accession>
<feature type="compositionally biased region" description="Basic and acidic residues" evidence="5">
    <location>
        <begin position="294"/>
        <end position="306"/>
    </location>
</feature>
<dbReference type="GO" id="GO:0043625">
    <property type="term" value="C:delta DNA polymerase complex"/>
    <property type="evidence" value="ECO:0007669"/>
    <property type="project" value="InterPro"/>
</dbReference>
<evidence type="ECO:0000313" key="7">
    <source>
        <dbReference type="Proteomes" id="UP000053593"/>
    </source>
</evidence>
<dbReference type="GO" id="GO:1904161">
    <property type="term" value="P:DNA synthesis involved in UV-damage excision repair"/>
    <property type="evidence" value="ECO:0007669"/>
    <property type="project" value="TreeGrafter"/>
</dbReference>
<feature type="compositionally biased region" description="Basic and acidic residues" evidence="5">
    <location>
        <begin position="367"/>
        <end position="376"/>
    </location>
</feature>
<dbReference type="PANTHER" id="PTHR17598">
    <property type="entry name" value="DNA POLYMERASE DELTA SUBUNIT 3"/>
    <property type="match status" value="1"/>
</dbReference>
<reference evidence="6 7" key="1">
    <citation type="submission" date="2014-04" db="EMBL/GenBank/DDBJ databases">
        <title>Evolutionary Origins and Diversification of the Mycorrhizal Mutualists.</title>
        <authorList>
            <consortium name="DOE Joint Genome Institute"/>
            <consortium name="Mycorrhizal Genomics Consortium"/>
            <person name="Kohler A."/>
            <person name="Kuo A."/>
            <person name="Nagy L.G."/>
            <person name="Floudas D."/>
            <person name="Copeland A."/>
            <person name="Barry K.W."/>
            <person name="Cichocki N."/>
            <person name="Veneault-Fourrey C."/>
            <person name="LaButti K."/>
            <person name="Lindquist E.A."/>
            <person name="Lipzen A."/>
            <person name="Lundell T."/>
            <person name="Morin E."/>
            <person name="Murat C."/>
            <person name="Riley R."/>
            <person name="Ohm R."/>
            <person name="Sun H."/>
            <person name="Tunlid A."/>
            <person name="Henrissat B."/>
            <person name="Grigoriev I.V."/>
            <person name="Hibbett D.S."/>
            <person name="Martin F."/>
        </authorList>
    </citation>
    <scope>NUCLEOTIDE SEQUENCE [LARGE SCALE GENOMIC DNA]</scope>
    <source>
        <strain evidence="6 7">FD-317 M1</strain>
    </source>
</reference>
<name>A0A0D0C0J9_9AGAR</name>
<keyword evidence="4" id="KW-0539">Nucleus</keyword>
<evidence type="ECO:0000256" key="2">
    <source>
        <dbReference type="ARBA" id="ARBA00017589"/>
    </source>
</evidence>
<feature type="compositionally biased region" description="Basic residues" evidence="5">
    <location>
        <begin position="470"/>
        <end position="481"/>
    </location>
</feature>
<organism evidence="6 7">
    <name type="scientific">Collybiopsis luxurians FD-317 M1</name>
    <dbReference type="NCBI Taxonomy" id="944289"/>
    <lineage>
        <taxon>Eukaryota</taxon>
        <taxon>Fungi</taxon>
        <taxon>Dikarya</taxon>
        <taxon>Basidiomycota</taxon>
        <taxon>Agaricomycotina</taxon>
        <taxon>Agaricomycetes</taxon>
        <taxon>Agaricomycetidae</taxon>
        <taxon>Agaricales</taxon>
        <taxon>Marasmiineae</taxon>
        <taxon>Omphalotaceae</taxon>
        <taxon>Collybiopsis</taxon>
        <taxon>Collybiopsis luxurians</taxon>
    </lineage>
</organism>
<dbReference type="GO" id="GO:0006297">
    <property type="term" value="P:nucleotide-excision repair, DNA gap filling"/>
    <property type="evidence" value="ECO:0007669"/>
    <property type="project" value="TreeGrafter"/>
</dbReference>
<feature type="compositionally biased region" description="Basic and acidic residues" evidence="5">
    <location>
        <begin position="441"/>
        <end position="459"/>
    </location>
</feature>
<feature type="compositionally biased region" description="Acidic residues" evidence="5">
    <location>
        <begin position="413"/>
        <end position="428"/>
    </location>
</feature>
<dbReference type="Pfam" id="PF09507">
    <property type="entry name" value="CDC27"/>
    <property type="match status" value="1"/>
</dbReference>
<evidence type="ECO:0000256" key="5">
    <source>
        <dbReference type="SAM" id="MobiDB-lite"/>
    </source>
</evidence>
<protein>
    <recommendedName>
        <fullName evidence="2">DNA polymerase delta subunit 3</fullName>
    </recommendedName>
</protein>
<keyword evidence="3" id="KW-0235">DNA replication</keyword>
<feature type="region of interest" description="Disordered" evidence="5">
    <location>
        <begin position="538"/>
        <end position="559"/>
    </location>
</feature>
<evidence type="ECO:0000313" key="6">
    <source>
        <dbReference type="EMBL" id="KIK61721.1"/>
    </source>
</evidence>
<gene>
    <name evidence="6" type="ORF">GYMLUDRAFT_574122</name>
</gene>
<keyword evidence="7" id="KW-1185">Reference proteome</keyword>
<dbReference type="HOGENOM" id="CLU_023879_0_0_1"/>
<feature type="compositionally biased region" description="Basic and acidic residues" evidence="5">
    <location>
        <begin position="218"/>
        <end position="279"/>
    </location>
</feature>
<sequence>MSSQKVDDFLTKQVLIEGNIVTYRSLSRQLSMHVNAAKNALYSFYSKTVLDGQSTLTATYLITGQVELGTGSQVQGSDSMDVDNDNSREVKELEYENDGHEDVEMTEIVLVDEKDLENTKSKFSTISCIHVYSLSPAPIRDLGLICGPNEIVREVDNKKPEMTEIVGKIVGNIKEMKGKYIPPPPPPAAAASTVATDSSSNSETATAGNTLKKSASMSEKEKPKPKDFFANMKSKEKGPKELKESTRKEQPIKKEESKSRTETKPKPSSKDGSEAEAKSTKIRTTTSSKKKIGPRSESEDEKDSKRGASASSKGRAKAPANKAGTKRKSGVLTESEEEEEEDEKEEKKPIRRKSGVLSESEDEQVEKEEKKPDAKSKVHVRRGVVISDDEEEESKANKSKSKGKSRQEQVIRDEDEDVLGLMEIDDEHVDVVPSRASRSTSRRESPESSQVESEHHGEDVEMEDDTKPPPKPKKTTTKAKKVIPVGKNGLKKKRVVKKREFLDPKGYIGQNPSSGLVPSAELQYSQLRKTLVIMSLSTKRRPRQKRRLRKGRGKGRNKRIKRLKLLLQRRRKLQSRR</sequence>
<evidence type="ECO:0000256" key="3">
    <source>
        <dbReference type="ARBA" id="ARBA00022705"/>
    </source>
</evidence>